<dbReference type="Pfam" id="PF00356">
    <property type="entry name" value="LacI"/>
    <property type="match status" value="1"/>
</dbReference>
<keyword evidence="3" id="KW-0804">Transcription</keyword>
<dbReference type="AlphaFoldDB" id="A0A9D1XHR0"/>
<reference evidence="5" key="2">
    <citation type="submission" date="2021-04" db="EMBL/GenBank/DDBJ databases">
        <authorList>
            <person name="Gilroy R."/>
        </authorList>
    </citation>
    <scope>NUCLEOTIDE SEQUENCE</scope>
    <source>
        <strain evidence="5">CHK183-1962</strain>
    </source>
</reference>
<dbReference type="EMBL" id="DXEK01000189">
    <property type="protein sequence ID" value="HIX78200.1"/>
    <property type="molecule type" value="Genomic_DNA"/>
</dbReference>
<dbReference type="CDD" id="cd01392">
    <property type="entry name" value="HTH_LacI"/>
    <property type="match status" value="1"/>
</dbReference>
<gene>
    <name evidence="5" type="ORF">H9734_11510</name>
</gene>
<keyword evidence="1" id="KW-0805">Transcription regulation</keyword>
<proteinExistence type="predicted"/>
<organism evidence="5 6">
    <name type="scientific">Candidatus Fusicatenibacter merdavium</name>
    <dbReference type="NCBI Taxonomy" id="2838600"/>
    <lineage>
        <taxon>Bacteria</taxon>
        <taxon>Bacillati</taxon>
        <taxon>Bacillota</taxon>
        <taxon>Clostridia</taxon>
        <taxon>Lachnospirales</taxon>
        <taxon>Lachnospiraceae</taxon>
        <taxon>Fusicatenibacter</taxon>
    </lineage>
</organism>
<evidence type="ECO:0000256" key="3">
    <source>
        <dbReference type="ARBA" id="ARBA00023163"/>
    </source>
</evidence>
<dbReference type="InterPro" id="IPR046335">
    <property type="entry name" value="LacI/GalR-like_sensor"/>
</dbReference>
<reference evidence="5" key="1">
    <citation type="journal article" date="2021" name="PeerJ">
        <title>Extensive microbial diversity within the chicken gut microbiome revealed by metagenomics and culture.</title>
        <authorList>
            <person name="Gilroy R."/>
            <person name="Ravi A."/>
            <person name="Getino M."/>
            <person name="Pursley I."/>
            <person name="Horton D.L."/>
            <person name="Alikhan N.F."/>
            <person name="Baker D."/>
            <person name="Gharbi K."/>
            <person name="Hall N."/>
            <person name="Watson M."/>
            <person name="Adriaenssens E.M."/>
            <person name="Foster-Nyarko E."/>
            <person name="Jarju S."/>
            <person name="Secka A."/>
            <person name="Antonio M."/>
            <person name="Oren A."/>
            <person name="Chaudhuri R.R."/>
            <person name="La Ragione R."/>
            <person name="Hildebrand F."/>
            <person name="Pallen M.J."/>
        </authorList>
    </citation>
    <scope>NUCLEOTIDE SEQUENCE</scope>
    <source>
        <strain evidence="5">CHK183-1962</strain>
    </source>
</reference>
<evidence type="ECO:0000313" key="5">
    <source>
        <dbReference type="EMBL" id="HIX78200.1"/>
    </source>
</evidence>
<protein>
    <submittedName>
        <fullName evidence="5">LacI family transcriptional regulator</fullName>
    </submittedName>
</protein>
<dbReference type="GO" id="GO:0000976">
    <property type="term" value="F:transcription cis-regulatory region binding"/>
    <property type="evidence" value="ECO:0007669"/>
    <property type="project" value="TreeGrafter"/>
</dbReference>
<accession>A0A9D1XHR0</accession>
<dbReference type="PANTHER" id="PTHR30146">
    <property type="entry name" value="LACI-RELATED TRANSCRIPTIONAL REPRESSOR"/>
    <property type="match status" value="1"/>
</dbReference>
<sequence>MTTIADIGKRLGVSKSTVSKALNNAPDISETLRKTIVETAVEMGYSKLRQNKKEQKKLCILVENMDYTNELHFGYQIIIGFRQLAEPAGYQVDVIPLDTAMQRSMGFDAFMLQRHYPGAFILGMALNDPWMNDLQTSHTPAVLYDNYIPENPATCYVGIDNSEGMNLAVKYLKNLGHRKIGYLSTSLGSYITQVRHRTFFSALRKNGLKSDPRLAGISFHVSECVQKHVPKLIEQGVTAIICCHDQMANATMVQCREAGLKIPEDISIVGFDDLPICAYTEPPMTTVRQDQLLLGKCGYQALESLLEGVPVGTLLLHASLVERQSCGDCGRVKID</sequence>
<dbReference type="GO" id="GO:0003700">
    <property type="term" value="F:DNA-binding transcription factor activity"/>
    <property type="evidence" value="ECO:0007669"/>
    <property type="project" value="TreeGrafter"/>
</dbReference>
<feature type="domain" description="HTH lacI-type" evidence="4">
    <location>
        <begin position="2"/>
        <end position="50"/>
    </location>
</feature>
<dbReference type="InterPro" id="IPR028082">
    <property type="entry name" value="Peripla_BP_I"/>
</dbReference>
<keyword evidence="2" id="KW-0238">DNA-binding</keyword>
<dbReference type="InterPro" id="IPR000843">
    <property type="entry name" value="HTH_LacI"/>
</dbReference>
<dbReference type="Gene3D" id="3.40.50.2300">
    <property type="match status" value="2"/>
</dbReference>
<evidence type="ECO:0000313" key="6">
    <source>
        <dbReference type="Proteomes" id="UP000886890"/>
    </source>
</evidence>
<dbReference type="CDD" id="cd06267">
    <property type="entry name" value="PBP1_LacI_sugar_binding-like"/>
    <property type="match status" value="1"/>
</dbReference>
<comment type="caution">
    <text evidence="5">The sequence shown here is derived from an EMBL/GenBank/DDBJ whole genome shotgun (WGS) entry which is preliminary data.</text>
</comment>
<name>A0A9D1XHR0_9FIRM</name>
<dbReference type="PROSITE" id="PS50932">
    <property type="entry name" value="HTH_LACI_2"/>
    <property type="match status" value="1"/>
</dbReference>
<evidence type="ECO:0000256" key="2">
    <source>
        <dbReference type="ARBA" id="ARBA00023125"/>
    </source>
</evidence>
<dbReference type="SMART" id="SM00354">
    <property type="entry name" value="HTH_LACI"/>
    <property type="match status" value="1"/>
</dbReference>
<dbReference type="SUPFAM" id="SSF47413">
    <property type="entry name" value="lambda repressor-like DNA-binding domains"/>
    <property type="match status" value="1"/>
</dbReference>
<evidence type="ECO:0000259" key="4">
    <source>
        <dbReference type="PROSITE" id="PS50932"/>
    </source>
</evidence>
<evidence type="ECO:0000256" key="1">
    <source>
        <dbReference type="ARBA" id="ARBA00023015"/>
    </source>
</evidence>
<dbReference type="Gene3D" id="1.10.260.40">
    <property type="entry name" value="lambda repressor-like DNA-binding domains"/>
    <property type="match status" value="1"/>
</dbReference>
<dbReference type="Proteomes" id="UP000886890">
    <property type="component" value="Unassembled WGS sequence"/>
</dbReference>
<dbReference type="InterPro" id="IPR010982">
    <property type="entry name" value="Lambda_DNA-bd_dom_sf"/>
</dbReference>
<dbReference type="PANTHER" id="PTHR30146:SF109">
    <property type="entry name" value="HTH-TYPE TRANSCRIPTIONAL REGULATOR GALS"/>
    <property type="match status" value="1"/>
</dbReference>
<dbReference type="SUPFAM" id="SSF53822">
    <property type="entry name" value="Periplasmic binding protein-like I"/>
    <property type="match status" value="1"/>
</dbReference>
<dbReference type="Pfam" id="PF13377">
    <property type="entry name" value="Peripla_BP_3"/>
    <property type="match status" value="1"/>
</dbReference>